<dbReference type="SMART" id="SM00860">
    <property type="entry name" value="SMI1_KNR4"/>
    <property type="match status" value="1"/>
</dbReference>
<dbReference type="InterPro" id="IPR018958">
    <property type="entry name" value="Knr4/Smi1-like_dom"/>
</dbReference>
<dbReference type="InterPro" id="IPR037883">
    <property type="entry name" value="Knr4/Smi1-like_sf"/>
</dbReference>
<evidence type="ECO:0000313" key="3">
    <source>
        <dbReference type="Proteomes" id="UP000011991"/>
    </source>
</evidence>
<dbReference type="AlphaFoldDB" id="M5R9X5"/>
<feature type="domain" description="Knr4/Smi1-like" evidence="1">
    <location>
        <begin position="68"/>
        <end position="202"/>
    </location>
</feature>
<evidence type="ECO:0000259" key="1">
    <source>
        <dbReference type="SMART" id="SM00860"/>
    </source>
</evidence>
<organism evidence="2 3">
    <name type="scientific">Rhodopirellula maiorica SM1</name>
    <dbReference type="NCBI Taxonomy" id="1265738"/>
    <lineage>
        <taxon>Bacteria</taxon>
        <taxon>Pseudomonadati</taxon>
        <taxon>Planctomycetota</taxon>
        <taxon>Planctomycetia</taxon>
        <taxon>Pirellulales</taxon>
        <taxon>Pirellulaceae</taxon>
        <taxon>Novipirellula</taxon>
    </lineage>
</organism>
<dbReference type="SUPFAM" id="SSF160631">
    <property type="entry name" value="SMI1/KNR4-like"/>
    <property type="match status" value="1"/>
</dbReference>
<sequence>MIFMVTCASCTQKSVEHLLPPPPSADEAYPQPTKLAERTDVPLSQLLAQYEQVLLRVCPDAHAALQEGLSQQQLEALEREYDITLTDELRTLYSWRNGSAPSPGIDAFPYMRFVPLKEALDARNYLRNPDESKSSEVRELQDAWLGFRYSWVGVLENGAGDGYFYDPNRRHDESCFFYTVHDDIGYMFYPSVGNYFEELLELDRRNELSGDDTGVKQDSKWTYSEEKEFLNRFGQWVE</sequence>
<proteinExistence type="predicted"/>
<reference evidence="2 3" key="1">
    <citation type="journal article" date="2013" name="Mar. Genomics">
        <title>Expression of sulfatases in Rhodopirellula baltica and the diversity of sulfatases in the genus Rhodopirellula.</title>
        <authorList>
            <person name="Wegner C.E."/>
            <person name="Richter-Heitmann T."/>
            <person name="Klindworth A."/>
            <person name="Klockow C."/>
            <person name="Richter M."/>
            <person name="Achstetter T."/>
            <person name="Glockner F.O."/>
            <person name="Harder J."/>
        </authorList>
    </citation>
    <scope>NUCLEOTIDE SEQUENCE [LARGE SCALE GENOMIC DNA]</scope>
    <source>
        <strain evidence="2 3">SM1</strain>
    </source>
</reference>
<evidence type="ECO:0000313" key="2">
    <source>
        <dbReference type="EMBL" id="EMI15841.1"/>
    </source>
</evidence>
<dbReference type="Pfam" id="PF09346">
    <property type="entry name" value="SMI1_KNR4"/>
    <property type="match status" value="1"/>
</dbReference>
<accession>M5R9X5</accession>
<dbReference type="EMBL" id="ANOG01001034">
    <property type="protein sequence ID" value="EMI15841.1"/>
    <property type="molecule type" value="Genomic_DNA"/>
</dbReference>
<dbReference type="PATRIC" id="fig|1265738.3.peg.7216"/>
<dbReference type="Proteomes" id="UP000011991">
    <property type="component" value="Unassembled WGS sequence"/>
</dbReference>
<protein>
    <submittedName>
        <fullName evidence="2">Beta-1 3-glucan synthesis protein</fullName>
    </submittedName>
</protein>
<comment type="caution">
    <text evidence="2">The sequence shown here is derived from an EMBL/GenBank/DDBJ whole genome shotgun (WGS) entry which is preliminary data.</text>
</comment>
<name>M5R9X5_9BACT</name>
<keyword evidence="3" id="KW-1185">Reference proteome</keyword>
<gene>
    <name evidence="2" type="ORF">RMSM_07240</name>
</gene>